<name>A0A8J6ZPM1_DESMC</name>
<organism evidence="1 2">
    <name type="scientific">Desmonostoc muscorum LEGE 12446</name>
    <dbReference type="NCBI Taxonomy" id="1828758"/>
    <lineage>
        <taxon>Bacteria</taxon>
        <taxon>Bacillati</taxon>
        <taxon>Cyanobacteriota</taxon>
        <taxon>Cyanophyceae</taxon>
        <taxon>Nostocales</taxon>
        <taxon>Nostocaceae</taxon>
        <taxon>Desmonostoc</taxon>
    </lineage>
</organism>
<dbReference type="RefSeq" id="WP_193916065.1">
    <property type="nucleotide sequence ID" value="NZ_JADEXS020000001.1"/>
</dbReference>
<evidence type="ECO:0000313" key="1">
    <source>
        <dbReference type="EMBL" id="MBE9022896.1"/>
    </source>
</evidence>
<dbReference type="EMBL" id="JADEXS010000113">
    <property type="protein sequence ID" value="MBE9022896.1"/>
    <property type="molecule type" value="Genomic_DNA"/>
</dbReference>
<keyword evidence="2" id="KW-1185">Reference proteome</keyword>
<evidence type="ECO:0000313" key="2">
    <source>
        <dbReference type="Proteomes" id="UP000622533"/>
    </source>
</evidence>
<comment type="caution">
    <text evidence="1">The sequence shown here is derived from an EMBL/GenBank/DDBJ whole genome shotgun (WGS) entry which is preliminary data.</text>
</comment>
<gene>
    <name evidence="1" type="ORF">IQ276_10760</name>
</gene>
<sequence length="119" mass="13376">MIQITVEVSEELGQQLQQFQDRLPEIVERGLQELLSEQSGNFLDEKQIIALLASQPTPQQILAIRPSPEFQTRVSDLLAQSKAGTLSAKGEAELERYLTIEHLVRMAKAHAFLALRQNP</sequence>
<accession>A0A8J6ZPM1</accession>
<reference evidence="1" key="1">
    <citation type="submission" date="2020-10" db="EMBL/GenBank/DDBJ databases">
        <authorList>
            <person name="Castelo-Branco R."/>
            <person name="Eusebio N."/>
            <person name="Adriana R."/>
            <person name="Vieira A."/>
            <person name="Brugerolle De Fraissinette N."/>
            <person name="Rezende De Castro R."/>
            <person name="Schneider M.P."/>
            <person name="Vasconcelos V."/>
            <person name="Leao P.N."/>
        </authorList>
    </citation>
    <scope>NUCLEOTIDE SEQUENCE</scope>
    <source>
        <strain evidence="1">LEGE 12446</strain>
    </source>
</reference>
<dbReference type="AlphaFoldDB" id="A0A8J6ZPM1"/>
<dbReference type="Proteomes" id="UP000622533">
    <property type="component" value="Unassembled WGS sequence"/>
</dbReference>
<protein>
    <submittedName>
        <fullName evidence="1">Uncharacterized protein</fullName>
    </submittedName>
</protein>
<proteinExistence type="predicted"/>